<sequence>MTSGHPTQQHATEDSDNSSTKTPSLRKRDQFLNFLRFKPKPLNSKAPNQSLDAQVSPAGLLPVTSKTTLSSEIFPKNLAKPVIKSELPGQQDRIEMTQQLVYCSRLIRDSLSGPVNADESSTGEFVGGPQDPSPTASQKSVADDPKVWKPNEAERTWIELVGDDLIKQEELRWLVDRVVDEFAKDSVKGNDLIAEVALVGPVLDCDTYRRLLSCFINKFEHESLLDVPLLQGLIQLVEGASPGYLVDGDLVKILAVLRRQLQGTHKPSSEHMYQITIAVSRLLDVMVNGEVSGVNRVEQHQPLIATLRELRDTKDPILGFQVEYALQALQYIPNDESVLQAVLRFGRGMAEAALGVATVGKIDPVKLFESLDALRDQAIQAGGHLHEILMSVKKGADSLQKGSFGAKHSLQLKFGEVTDYEWYLTLLAARNFVRDGRLADFNKTVCEARCRDKRAFQLGVCQILGEITMDPLWDPFTRQNAVKFLGVLGNTVTVWKQHPEVKQSIVVILTQISQYSDVDVKDPAHSVLQAMQQDYTATTSTPAANVISLKNRLPLPNSSPLLNRAQKIQGLEFCINRLKTHRLKEGHQPVYIPPMAKANLHAPDDALFNLMEKVQYFLASEQQVMLILGDSGAGKSTFNRHLEHQLWSGYKKGAIIPLHINLPAIDRPDVDIIAKQLQMLNFKEDQILEMKQHRQFILICDGYDESQQLNNLYRTNRLNQACKWQAKMIISCRSEFLGSEYLNRFTPGTTDHYKTARMDLFQEAVIAPFSEEQIKDYVSRYVPIKPRPWVTERYMQMLTTIPSLMDLVKNPFLLTLTLEALPEPAESITRVELYDHFVEQWLDANMRRLQKNALSKEDRATLELVDAGNVSLLIDYSMKLAQDIFDQQDGYPVVKFAPFNDRNTWKARFFGQQPNVRLLREASPLKRAGNQFQFIHQSMLEYFFSRVIYSP</sequence>
<evidence type="ECO:0000313" key="5">
    <source>
        <dbReference type="Proteomes" id="UP001194580"/>
    </source>
</evidence>
<dbReference type="SUPFAM" id="SSF52540">
    <property type="entry name" value="P-loop containing nucleoside triphosphate hydrolases"/>
    <property type="match status" value="1"/>
</dbReference>
<dbReference type="EMBL" id="JAAAIL010002303">
    <property type="protein sequence ID" value="KAG0258432.1"/>
    <property type="molecule type" value="Genomic_DNA"/>
</dbReference>
<dbReference type="InterPro" id="IPR056251">
    <property type="entry name" value="Arm_rpt_dom"/>
</dbReference>
<dbReference type="CDD" id="cd02019">
    <property type="entry name" value="NK"/>
    <property type="match status" value="1"/>
</dbReference>
<accession>A0AAD4H2T3</accession>
<evidence type="ECO:0000259" key="3">
    <source>
        <dbReference type="Pfam" id="PF23948"/>
    </source>
</evidence>
<organism evidence="4 5">
    <name type="scientific">Linnemannia exigua</name>
    <dbReference type="NCBI Taxonomy" id="604196"/>
    <lineage>
        <taxon>Eukaryota</taxon>
        <taxon>Fungi</taxon>
        <taxon>Fungi incertae sedis</taxon>
        <taxon>Mucoromycota</taxon>
        <taxon>Mortierellomycotina</taxon>
        <taxon>Mortierellomycetes</taxon>
        <taxon>Mortierellales</taxon>
        <taxon>Mortierellaceae</taxon>
        <taxon>Linnemannia</taxon>
    </lineage>
</organism>
<dbReference type="Gene3D" id="3.40.50.300">
    <property type="entry name" value="P-loop containing nucleotide triphosphate hydrolases"/>
    <property type="match status" value="1"/>
</dbReference>
<dbReference type="PROSITE" id="PS00675">
    <property type="entry name" value="SIGMA54_INTERACT_1"/>
    <property type="match status" value="1"/>
</dbReference>
<feature type="domain" description="NACHT" evidence="2">
    <location>
        <begin position="624"/>
        <end position="782"/>
    </location>
</feature>
<dbReference type="Proteomes" id="UP001194580">
    <property type="component" value="Unassembled WGS sequence"/>
</dbReference>
<feature type="non-terminal residue" evidence="4">
    <location>
        <position position="951"/>
    </location>
</feature>
<feature type="domain" description="Arm-like repeat" evidence="3">
    <location>
        <begin position="167"/>
        <end position="530"/>
    </location>
</feature>
<dbReference type="Pfam" id="PF23948">
    <property type="entry name" value="ARM_5"/>
    <property type="match status" value="1"/>
</dbReference>
<gene>
    <name evidence="4" type="ORF">BGZ95_004983</name>
</gene>
<dbReference type="InterPro" id="IPR025662">
    <property type="entry name" value="Sigma_54_int_dom_ATP-bd_1"/>
</dbReference>
<dbReference type="Pfam" id="PF05729">
    <property type="entry name" value="NACHT"/>
    <property type="match status" value="1"/>
</dbReference>
<name>A0AAD4H2T3_9FUNG</name>
<dbReference type="InterPro" id="IPR027417">
    <property type="entry name" value="P-loop_NTPase"/>
</dbReference>
<evidence type="ECO:0000256" key="1">
    <source>
        <dbReference type="SAM" id="MobiDB-lite"/>
    </source>
</evidence>
<comment type="caution">
    <text evidence="4">The sequence shown here is derived from an EMBL/GenBank/DDBJ whole genome shotgun (WGS) entry which is preliminary data.</text>
</comment>
<evidence type="ECO:0008006" key="6">
    <source>
        <dbReference type="Google" id="ProtNLM"/>
    </source>
</evidence>
<reference evidence="4" key="1">
    <citation type="journal article" date="2020" name="Fungal Divers.">
        <title>Resolving the Mortierellaceae phylogeny through synthesis of multi-gene phylogenetics and phylogenomics.</title>
        <authorList>
            <person name="Vandepol N."/>
            <person name="Liber J."/>
            <person name="Desiro A."/>
            <person name="Na H."/>
            <person name="Kennedy M."/>
            <person name="Barry K."/>
            <person name="Grigoriev I.V."/>
            <person name="Miller A.N."/>
            <person name="O'Donnell K."/>
            <person name="Stajich J.E."/>
            <person name="Bonito G."/>
        </authorList>
    </citation>
    <scope>NUCLEOTIDE SEQUENCE</scope>
    <source>
        <strain evidence="4">NRRL 28262</strain>
    </source>
</reference>
<feature type="region of interest" description="Disordered" evidence="1">
    <location>
        <begin position="1"/>
        <end position="30"/>
    </location>
</feature>
<dbReference type="AlphaFoldDB" id="A0AAD4H2T3"/>
<keyword evidence="5" id="KW-1185">Reference proteome</keyword>
<proteinExistence type="predicted"/>
<evidence type="ECO:0000313" key="4">
    <source>
        <dbReference type="EMBL" id="KAG0258432.1"/>
    </source>
</evidence>
<feature type="region of interest" description="Disordered" evidence="1">
    <location>
        <begin position="113"/>
        <end position="146"/>
    </location>
</feature>
<protein>
    <recommendedName>
        <fullName evidence="6">NACHT domain-containing protein</fullName>
    </recommendedName>
</protein>
<evidence type="ECO:0000259" key="2">
    <source>
        <dbReference type="Pfam" id="PF05729"/>
    </source>
</evidence>
<dbReference type="InterPro" id="IPR007111">
    <property type="entry name" value="NACHT_NTPase"/>
</dbReference>
<feature type="compositionally biased region" description="Polar residues" evidence="1">
    <location>
        <begin position="1"/>
        <end position="10"/>
    </location>
</feature>